<feature type="region of interest" description="Disordered" evidence="1">
    <location>
        <begin position="1"/>
        <end position="132"/>
    </location>
</feature>
<evidence type="ECO:0000313" key="2">
    <source>
        <dbReference type="EMBL" id="CAA9484253.1"/>
    </source>
</evidence>
<proteinExistence type="predicted"/>
<keyword evidence="2" id="KW-0560">Oxidoreductase</keyword>
<dbReference type="EC" id="1.1.1.100" evidence="2"/>
<feature type="compositionally biased region" description="Basic and acidic residues" evidence="1">
    <location>
        <begin position="122"/>
        <end position="132"/>
    </location>
</feature>
<evidence type="ECO:0000256" key="1">
    <source>
        <dbReference type="SAM" id="MobiDB-lite"/>
    </source>
</evidence>
<sequence length="132" mass="14579">GPPRHAGAPRRTDRQRRVRGRPGRLARIGDLLRGQGGGDRLHQDRSARGCALRGDRQRRRPRPDRDAAADGRARAARRDGGAAGAGHGGCDPARPPRPARRGRRGDRLSGLRRRLLRHRRDARGERRPGDGL</sequence>
<gene>
    <name evidence="2" type="ORF">AVDCRST_MAG17-355</name>
</gene>
<name>A0A6J4RWX8_9ACTN</name>
<feature type="compositionally biased region" description="Basic and acidic residues" evidence="1">
    <location>
        <begin position="63"/>
        <end position="80"/>
    </location>
</feature>
<accession>A0A6J4RWX8</accession>
<feature type="non-terminal residue" evidence="2">
    <location>
        <position position="132"/>
    </location>
</feature>
<reference evidence="2" key="1">
    <citation type="submission" date="2020-02" db="EMBL/GenBank/DDBJ databases">
        <authorList>
            <person name="Meier V. D."/>
        </authorList>
    </citation>
    <scope>NUCLEOTIDE SEQUENCE</scope>
    <source>
        <strain evidence="2">AVDCRST_MAG17</strain>
    </source>
</reference>
<feature type="compositionally biased region" description="Basic residues" evidence="1">
    <location>
        <begin position="13"/>
        <end position="24"/>
    </location>
</feature>
<organism evidence="2">
    <name type="scientific">uncultured Solirubrobacterales bacterium</name>
    <dbReference type="NCBI Taxonomy" id="768556"/>
    <lineage>
        <taxon>Bacteria</taxon>
        <taxon>Bacillati</taxon>
        <taxon>Actinomycetota</taxon>
        <taxon>Thermoleophilia</taxon>
        <taxon>Solirubrobacterales</taxon>
        <taxon>environmental samples</taxon>
    </lineage>
</organism>
<feature type="compositionally biased region" description="Basic residues" evidence="1">
    <location>
        <begin position="97"/>
        <end position="121"/>
    </location>
</feature>
<protein>
    <submittedName>
        <fullName evidence="2">3-oxoacyl-[acyl-carrier protein] reductase</fullName>
        <ecNumber evidence="2">1.1.1.100</ecNumber>
    </submittedName>
</protein>
<dbReference type="EMBL" id="CADCVV010000024">
    <property type="protein sequence ID" value="CAA9484253.1"/>
    <property type="molecule type" value="Genomic_DNA"/>
</dbReference>
<dbReference type="GO" id="GO:0004316">
    <property type="term" value="F:3-oxoacyl-[acyl-carrier-protein] reductase (NADPH) activity"/>
    <property type="evidence" value="ECO:0007669"/>
    <property type="project" value="UniProtKB-EC"/>
</dbReference>
<dbReference type="AlphaFoldDB" id="A0A6J4RWX8"/>
<feature type="non-terminal residue" evidence="2">
    <location>
        <position position="1"/>
    </location>
</feature>